<comment type="catalytic activity">
    <reaction evidence="17">
        <text>L-arginyl-glycine(out) = L-arginyl-glycine(in)</text>
        <dbReference type="Rhea" id="RHEA:79391"/>
        <dbReference type="ChEBI" id="CHEBI:229955"/>
    </reaction>
</comment>
<organism evidence="28 29">
    <name type="scientific">Spizellomyces punctatus (strain DAOM BR117)</name>
    <dbReference type="NCBI Taxonomy" id="645134"/>
    <lineage>
        <taxon>Eukaryota</taxon>
        <taxon>Fungi</taxon>
        <taxon>Fungi incertae sedis</taxon>
        <taxon>Chytridiomycota</taxon>
        <taxon>Chytridiomycota incertae sedis</taxon>
        <taxon>Chytridiomycetes</taxon>
        <taxon>Spizellomycetales</taxon>
        <taxon>Spizellomycetaceae</taxon>
        <taxon>Spizellomyces</taxon>
    </lineage>
</organism>
<comment type="catalytic activity">
    <reaction evidence="16">
        <text>L-lysyl-L-lysine(out) = L-lysyl-L-lysine(in)</text>
        <dbReference type="Rhea" id="RHEA:79403"/>
        <dbReference type="ChEBI" id="CHEBI:229956"/>
    </reaction>
</comment>
<evidence type="ECO:0000256" key="14">
    <source>
        <dbReference type="ARBA" id="ARBA00044898"/>
    </source>
</evidence>
<evidence type="ECO:0000256" key="21">
    <source>
        <dbReference type="ARBA" id="ARBA00044985"/>
    </source>
</evidence>
<feature type="compositionally biased region" description="Basic residues" evidence="25">
    <location>
        <begin position="584"/>
        <end position="595"/>
    </location>
</feature>
<feature type="compositionally biased region" description="Basic and acidic residues" evidence="25">
    <location>
        <begin position="552"/>
        <end position="564"/>
    </location>
</feature>
<reference evidence="28 29" key="1">
    <citation type="submission" date="2009-08" db="EMBL/GenBank/DDBJ databases">
        <title>The Genome Sequence of Spizellomyces punctatus strain DAOM BR117.</title>
        <authorList>
            <consortium name="The Broad Institute Genome Sequencing Platform"/>
            <person name="Russ C."/>
            <person name="Cuomo C."/>
            <person name="Shea T."/>
            <person name="Young S.K."/>
            <person name="Zeng Q."/>
            <person name="Koehrsen M."/>
            <person name="Haas B."/>
            <person name="Borodovsky M."/>
            <person name="Guigo R."/>
            <person name="Alvarado L."/>
            <person name="Berlin A."/>
            <person name="Bochicchio J."/>
            <person name="Borenstein D."/>
            <person name="Chapman S."/>
            <person name="Chen Z."/>
            <person name="Engels R."/>
            <person name="Freedman E."/>
            <person name="Gellesch M."/>
            <person name="Goldberg J."/>
            <person name="Griggs A."/>
            <person name="Gujja S."/>
            <person name="Heiman D."/>
            <person name="Hepburn T."/>
            <person name="Howarth C."/>
            <person name="Jen D."/>
            <person name="Larson L."/>
            <person name="Lewis B."/>
            <person name="Mehta T."/>
            <person name="Park D."/>
            <person name="Pearson M."/>
            <person name="Roberts A."/>
            <person name="Saif S."/>
            <person name="Shenoy N."/>
            <person name="Sisk P."/>
            <person name="Stolte C."/>
            <person name="Sykes S."/>
            <person name="Thomson T."/>
            <person name="Walk T."/>
            <person name="White J."/>
            <person name="Yandava C."/>
            <person name="Burger G."/>
            <person name="Gray M.W."/>
            <person name="Holland P.W.H."/>
            <person name="King N."/>
            <person name="Lang F.B.F."/>
            <person name="Roger A.J."/>
            <person name="Ruiz-Trillo I."/>
            <person name="Lander E."/>
            <person name="Nusbaum C."/>
        </authorList>
    </citation>
    <scope>NUCLEOTIDE SEQUENCE [LARGE SCALE GENOMIC DNA]</scope>
    <source>
        <strain evidence="28 29">DAOM BR117</strain>
    </source>
</reference>
<accession>A0A0L0HER7</accession>
<feature type="transmembrane region" description="Helical" evidence="26">
    <location>
        <begin position="84"/>
        <end position="105"/>
    </location>
</feature>
<evidence type="ECO:0000256" key="6">
    <source>
        <dbReference type="ARBA" id="ARBA00023136"/>
    </source>
</evidence>
<evidence type="ECO:0000256" key="1">
    <source>
        <dbReference type="ARBA" id="ARBA00004155"/>
    </source>
</evidence>
<comment type="catalytic activity">
    <reaction evidence="15">
        <text>L-arginyl-L-alpha-amino acid(out) = L-arginyl-L-alpha-amino acid(in)</text>
        <dbReference type="Rhea" id="RHEA:79371"/>
        <dbReference type="ChEBI" id="CHEBI:84315"/>
    </reaction>
</comment>
<feature type="transmembrane region" description="Helical" evidence="26">
    <location>
        <begin position="14"/>
        <end position="37"/>
    </location>
</feature>
<comment type="subcellular location">
    <subcellularLocation>
        <location evidence="1">Lysosome membrane</location>
        <topology evidence="1">Multi-pass membrane protein</topology>
    </subcellularLocation>
</comment>
<dbReference type="Gene3D" id="1.20.1250.20">
    <property type="entry name" value="MFS general substrate transporter like domains"/>
    <property type="match status" value="2"/>
</dbReference>
<evidence type="ECO:0000256" key="25">
    <source>
        <dbReference type="SAM" id="MobiDB-lite"/>
    </source>
</evidence>
<dbReference type="InterPro" id="IPR036259">
    <property type="entry name" value="MFS_trans_sf"/>
</dbReference>
<comment type="catalytic activity">
    <reaction evidence="14">
        <text>L-aspartyl-L-lysine(out) = L-aspartyl-L-lysine(in)</text>
        <dbReference type="Rhea" id="RHEA:79411"/>
        <dbReference type="ChEBI" id="CHEBI:229953"/>
    </reaction>
</comment>
<comment type="catalytic activity">
    <reaction evidence="8">
        <text>L-lysyl-L-alanine(out) = L-lysyl-L-alanine(in)</text>
        <dbReference type="Rhea" id="RHEA:79399"/>
        <dbReference type="ChEBI" id="CHEBI:229954"/>
    </reaction>
</comment>
<feature type="compositionally biased region" description="Basic residues" evidence="25">
    <location>
        <begin position="538"/>
        <end position="548"/>
    </location>
</feature>
<feature type="transmembrane region" description="Helical" evidence="26">
    <location>
        <begin position="333"/>
        <end position="353"/>
    </location>
</feature>
<evidence type="ECO:0000256" key="19">
    <source>
        <dbReference type="ARBA" id="ARBA00044919"/>
    </source>
</evidence>
<dbReference type="Proteomes" id="UP000053201">
    <property type="component" value="Unassembled WGS sequence"/>
</dbReference>
<keyword evidence="4 26" id="KW-0812">Transmembrane</keyword>
<feature type="compositionally biased region" description="Basic and acidic residues" evidence="25">
    <location>
        <begin position="596"/>
        <end position="611"/>
    </location>
</feature>
<comment type="catalytic activity">
    <reaction evidence="20">
        <text>L-lysyl-glycine(out) = L-lysyl-glycine(in)</text>
        <dbReference type="Rhea" id="RHEA:79407"/>
        <dbReference type="ChEBI" id="CHEBI:191202"/>
    </reaction>
</comment>
<feature type="transmembrane region" description="Helical" evidence="26">
    <location>
        <begin position="294"/>
        <end position="313"/>
    </location>
</feature>
<gene>
    <name evidence="28" type="ORF">SPPG_09235</name>
</gene>
<comment type="catalytic activity">
    <reaction evidence="11">
        <text>L-alpha-aminoacyl-L-histidine(out) = L-alpha-aminoacyl-L-histidine(in)</text>
        <dbReference type="Rhea" id="RHEA:79375"/>
        <dbReference type="ChEBI" id="CHEBI:229967"/>
    </reaction>
</comment>
<comment type="catalytic activity">
    <reaction evidence="12">
        <text>L-lysyl-L-alpha-amino acid(out) = L-lysyl-L-alpha-amino acid(in)</text>
        <dbReference type="Rhea" id="RHEA:79387"/>
        <dbReference type="ChEBI" id="CHEBI:229965"/>
    </reaction>
</comment>
<evidence type="ECO:0000256" key="11">
    <source>
        <dbReference type="ARBA" id="ARBA00044884"/>
    </source>
</evidence>
<evidence type="ECO:0000256" key="10">
    <source>
        <dbReference type="ARBA" id="ARBA00044881"/>
    </source>
</evidence>
<dbReference type="eggNOG" id="KOG4686">
    <property type="taxonomic scope" value="Eukaryota"/>
</dbReference>
<comment type="catalytic activity">
    <reaction evidence="10">
        <text>L-alpha-aminoacyl-L-arginine(out) = L-alpha-aminoacyl-L-arginine(in)</text>
        <dbReference type="Rhea" id="RHEA:79367"/>
        <dbReference type="ChEBI" id="CHEBI:229968"/>
    </reaction>
</comment>
<dbReference type="InterPro" id="IPR052187">
    <property type="entry name" value="MFSD1"/>
</dbReference>
<evidence type="ECO:0000256" key="2">
    <source>
        <dbReference type="ARBA" id="ARBA00008335"/>
    </source>
</evidence>
<evidence type="ECO:0000256" key="26">
    <source>
        <dbReference type="SAM" id="Phobius"/>
    </source>
</evidence>
<evidence type="ECO:0000256" key="3">
    <source>
        <dbReference type="ARBA" id="ARBA00022448"/>
    </source>
</evidence>
<feature type="region of interest" description="Disordered" evidence="25">
    <location>
        <begin position="219"/>
        <end position="256"/>
    </location>
</feature>
<protein>
    <recommendedName>
        <fullName evidence="21">Lysosomal dipeptide transporter MFSD1</fullName>
    </recommendedName>
    <alternativeName>
        <fullName evidence="22">Major facilitator superfamily domain-containing protein 1</fullName>
    </alternativeName>
</protein>
<evidence type="ECO:0000256" key="16">
    <source>
        <dbReference type="ARBA" id="ARBA00044900"/>
    </source>
</evidence>
<evidence type="ECO:0000256" key="22">
    <source>
        <dbReference type="ARBA" id="ARBA00045018"/>
    </source>
</evidence>
<comment type="catalytic activity">
    <reaction evidence="9">
        <text>L-histidyl-glycine(out) = L-histidyl-glycine(in)</text>
        <dbReference type="Rhea" id="RHEA:79395"/>
        <dbReference type="ChEBI" id="CHEBI:229957"/>
    </reaction>
</comment>
<sequence>MPSTSSTVVTTRHWLLLFFACTVMFSNYYCYDIPAALNVPLQKWLSSPYDKYQWQINLLYSVYSLPNIILPLIGGMLVDSMSASTMLMIFASLVCIGQALFAFGVSSRIFEVMVLGRVIFGAGGESLEVATSRITTDWFKGRGLGFAMSLHLSMARIAAASNDNLSPWLAEHTSTPTAVWFGFIVCLLSSVCAIAMIYLDRPTSRFAAGVVVEMDSSRRQRQKRRLGSEDERQPLLVNDANGTHSRRPSVEDGCLGSPLVDQGSFCDDGSSEEEYDEEDETVHFSQLRGLSWSFWMLCLATIGLYGSSVPFFHICTDFFQQKWYPNDSQRAGMVMSIPDLVSAVGSPLCGLFIDRFGHRSTLLPISGVLVLITHALLCWTDITPIFPMSILGVAYSIFASALWTCVPYLVGSHQIATAYGLVAVALNLSLALFPLAVARIRNAHPETFVEVEIFFMVLSFAAIILSLGLYAIDARNGWVLKHHRHVPRPGLGSKPGEGPLPEVDGELEEEAYGSMDEDDLTIKVVGDGVIVPAPHTHIHHHHHHHHRSSGPGDRRCRCAEDNGRKSPVPSVTDGWPHDAGPQSNKRRTSRSPRRRERNENGSPIRREELYRRAGRYSGEDDENSGAGDSGDSG</sequence>
<dbReference type="GeneID" id="27692360"/>
<dbReference type="InterPro" id="IPR011701">
    <property type="entry name" value="MFS"/>
</dbReference>
<dbReference type="EMBL" id="KQ257457">
    <property type="protein sequence ID" value="KNC99562.1"/>
    <property type="molecule type" value="Genomic_DNA"/>
</dbReference>
<evidence type="ECO:0000313" key="28">
    <source>
        <dbReference type="EMBL" id="KNC99562.1"/>
    </source>
</evidence>
<feature type="transmembrane region" description="Helical" evidence="26">
    <location>
        <begin position="143"/>
        <end position="159"/>
    </location>
</feature>
<comment type="catalytic activity">
    <reaction evidence="19">
        <text>L-alanyl-L-lysine(out) = L-alanyl-L-lysine(in)</text>
        <dbReference type="Rhea" id="RHEA:79415"/>
        <dbReference type="ChEBI" id="CHEBI:192470"/>
    </reaction>
</comment>
<keyword evidence="3" id="KW-0813">Transport</keyword>
<feature type="transmembrane region" description="Helical" evidence="26">
    <location>
        <begin position="453"/>
        <end position="472"/>
    </location>
</feature>
<evidence type="ECO:0000256" key="12">
    <source>
        <dbReference type="ARBA" id="ARBA00044891"/>
    </source>
</evidence>
<dbReference type="PANTHER" id="PTHR23512">
    <property type="entry name" value="MAJOR FACILITATOR SUPERFAMILY DOMAIN-CONTAINING PROTEIN 1"/>
    <property type="match status" value="1"/>
</dbReference>
<dbReference type="InterPro" id="IPR020846">
    <property type="entry name" value="MFS_dom"/>
</dbReference>
<evidence type="ECO:0000313" key="29">
    <source>
        <dbReference type="Proteomes" id="UP000053201"/>
    </source>
</evidence>
<comment type="function">
    <text evidence="23">Lysosomal dipeptide uniporter that selectively exports lysine, arginine or histidine-containing dipeptides with a net positive charge from the lysosome lumen into the cytosol. Could play a role in a specific type of protein O-glycosylation indirectly regulating macrophages migration and tissue invasion. Also essential for liver homeostasis.</text>
</comment>
<evidence type="ECO:0000259" key="27">
    <source>
        <dbReference type="PROSITE" id="PS50850"/>
    </source>
</evidence>
<evidence type="ECO:0000256" key="4">
    <source>
        <dbReference type="ARBA" id="ARBA00022692"/>
    </source>
</evidence>
<feature type="transmembrane region" description="Helical" evidence="26">
    <location>
        <begin position="362"/>
        <end position="382"/>
    </location>
</feature>
<dbReference type="OMA" id="FMNVFTN"/>
<feature type="transmembrane region" description="Helical" evidence="26">
    <location>
        <begin position="418"/>
        <end position="441"/>
    </location>
</feature>
<dbReference type="STRING" id="645134.A0A0L0HER7"/>
<comment type="similarity">
    <text evidence="2">Belongs to the major facilitator superfamily.</text>
</comment>
<dbReference type="Pfam" id="PF07690">
    <property type="entry name" value="MFS_1"/>
    <property type="match status" value="1"/>
</dbReference>
<feature type="region of interest" description="Disordered" evidence="25">
    <location>
        <begin position="538"/>
        <end position="633"/>
    </location>
</feature>
<dbReference type="RefSeq" id="XP_016607602.1">
    <property type="nucleotide sequence ID" value="XM_016757392.1"/>
</dbReference>
<evidence type="ECO:0000256" key="15">
    <source>
        <dbReference type="ARBA" id="ARBA00044899"/>
    </source>
</evidence>
<evidence type="ECO:0000256" key="9">
    <source>
        <dbReference type="ARBA" id="ARBA00044878"/>
    </source>
</evidence>
<dbReference type="GO" id="GO:0022857">
    <property type="term" value="F:transmembrane transporter activity"/>
    <property type="evidence" value="ECO:0007669"/>
    <property type="project" value="InterPro"/>
</dbReference>
<proteinExistence type="inferred from homology"/>
<feature type="transmembrane region" description="Helical" evidence="26">
    <location>
        <begin position="388"/>
        <end position="411"/>
    </location>
</feature>
<dbReference type="AlphaFoldDB" id="A0A0L0HER7"/>
<evidence type="ECO:0000256" key="8">
    <source>
        <dbReference type="ARBA" id="ARBA00044876"/>
    </source>
</evidence>
<comment type="catalytic activity">
    <reaction evidence="13">
        <text>L-alpha-aminoacyl-L-lysine(out) = L-alpha-aminoacyl-L-lysine(in)</text>
        <dbReference type="Rhea" id="RHEA:79383"/>
        <dbReference type="ChEBI" id="CHEBI:229966"/>
    </reaction>
</comment>
<evidence type="ECO:0000256" key="13">
    <source>
        <dbReference type="ARBA" id="ARBA00044893"/>
    </source>
</evidence>
<dbReference type="InParanoid" id="A0A0L0HER7"/>
<evidence type="ECO:0000256" key="20">
    <source>
        <dbReference type="ARBA" id="ARBA00044924"/>
    </source>
</evidence>
<keyword evidence="6 26" id="KW-0472">Membrane</keyword>
<feature type="domain" description="Major facilitator superfamily (MFS) profile" evidence="27">
    <location>
        <begin position="6"/>
        <end position="476"/>
    </location>
</feature>
<dbReference type="PANTHER" id="PTHR23512:SF3">
    <property type="entry name" value="MAJOR FACILITATOR SUPERFAMILY DOMAIN-CONTAINING PROTEIN 1"/>
    <property type="match status" value="1"/>
</dbReference>
<dbReference type="PROSITE" id="PS50850">
    <property type="entry name" value="MFS"/>
    <property type="match status" value="1"/>
</dbReference>
<evidence type="ECO:0000256" key="23">
    <source>
        <dbReference type="ARBA" id="ARBA00045709"/>
    </source>
</evidence>
<keyword evidence="7" id="KW-0458">Lysosome</keyword>
<evidence type="ECO:0000256" key="18">
    <source>
        <dbReference type="ARBA" id="ARBA00044912"/>
    </source>
</evidence>
<comment type="catalytic activity">
    <reaction evidence="18">
        <text>L-histidyl-L-alpha-amino acid(out) = L-histidyl-L-alpha-amino acid(in)</text>
        <dbReference type="Rhea" id="RHEA:79379"/>
        <dbReference type="ChEBI" id="CHEBI:229964"/>
    </reaction>
</comment>
<feature type="transmembrane region" description="Helical" evidence="26">
    <location>
        <begin position="179"/>
        <end position="199"/>
    </location>
</feature>
<dbReference type="OrthoDB" id="424834at2759"/>
<name>A0A0L0HER7_SPIPD</name>
<keyword evidence="29" id="KW-1185">Reference proteome</keyword>
<evidence type="ECO:0000256" key="7">
    <source>
        <dbReference type="ARBA" id="ARBA00023228"/>
    </source>
</evidence>
<dbReference type="VEuPathDB" id="FungiDB:SPPG_09235"/>
<evidence type="ECO:0000256" key="17">
    <source>
        <dbReference type="ARBA" id="ARBA00044903"/>
    </source>
</evidence>
<comment type="subunit">
    <text evidence="24">Homodimer. Interacts with lysosomal protein GLMP (via lumenal domain); the interaction starts while both proteins are still in the endoplasmic reticulum and is required for stabilization of MFSD1 in lysosomes but has no direct effect on its targeting to lysosomes or transporter activity.</text>
</comment>
<keyword evidence="5 26" id="KW-1133">Transmembrane helix</keyword>
<evidence type="ECO:0000256" key="24">
    <source>
        <dbReference type="ARBA" id="ARBA00046376"/>
    </source>
</evidence>
<feature type="transmembrane region" description="Helical" evidence="26">
    <location>
        <begin position="58"/>
        <end position="78"/>
    </location>
</feature>
<evidence type="ECO:0000256" key="5">
    <source>
        <dbReference type="ARBA" id="ARBA00022989"/>
    </source>
</evidence>
<dbReference type="SUPFAM" id="SSF103473">
    <property type="entry name" value="MFS general substrate transporter"/>
    <property type="match status" value="1"/>
</dbReference>